<name>A0A4Y8WRS4_9PORP</name>
<evidence type="ECO:0000313" key="1">
    <source>
        <dbReference type="EMBL" id="TFH96838.1"/>
    </source>
</evidence>
<dbReference type="EMBL" id="SPNC01000012">
    <property type="protein sequence ID" value="TFH96838.1"/>
    <property type="molecule type" value="Genomic_DNA"/>
</dbReference>
<dbReference type="InterPro" id="IPR046070">
    <property type="entry name" value="DUF6029"/>
</dbReference>
<proteinExistence type="predicted"/>
<organism evidence="1 2">
    <name type="scientific">Porphyromonas levii</name>
    <dbReference type="NCBI Taxonomy" id="28114"/>
    <lineage>
        <taxon>Bacteria</taxon>
        <taxon>Pseudomonadati</taxon>
        <taxon>Bacteroidota</taxon>
        <taxon>Bacteroidia</taxon>
        <taxon>Bacteroidales</taxon>
        <taxon>Porphyromonadaceae</taxon>
        <taxon>Porphyromonas</taxon>
    </lineage>
</organism>
<evidence type="ECO:0008006" key="3">
    <source>
        <dbReference type="Google" id="ProtNLM"/>
    </source>
</evidence>
<sequence length="491" mass="55033">MRLEEMVRPLPGFETNKGWGIPYVALTGQYKSWEATLGDVYDQFGSGLVLRSYEDRSLGLDNSIRGGRLAYNFRDLLSIKLVAGQHRNHFDRGWKVWNPDRGALGGGDMELNVGDLLGTTDHGVLLRVGGSYVAKYERKEEITQIRDGQTMALVLPETVGAWASRMAVAYKDLNIYMEYAAKGADPSRGNNYIFRRGSVAMLTASYIWGKNSLFIGARRSENFDFRSDRGASQNDMRINFLQPFTKQQTYSLAALYPYATQPKGEWSFQGQFATKLEKGSWLGGRYGTDIKLTASVVRDIQRVWEQPEWESNPQDPSIMGSDGYSSSFFGMGGPLYHSIDLDIKRKVSPTYTFSLGYSNQLYNQQAIEGHAINGDLVSSNIFIYEGKNKLSSKVTLRSELQYLMSKQAQGDWVFGLVECSILPHIMVTLSDQWNIGTTKEHFYMGSIAGSFGAHRLQLSYGKTREGINCSGGVCRLMPATQGVYLSYNFDI</sequence>
<keyword evidence="2" id="KW-1185">Reference proteome</keyword>
<reference evidence="1 2" key="1">
    <citation type="submission" date="2019-03" db="EMBL/GenBank/DDBJ databases">
        <title>Porphyromonas levii Isolated from the Uterus of Dairy Cows.</title>
        <authorList>
            <person name="Francis A.M."/>
        </authorList>
    </citation>
    <scope>NUCLEOTIDE SEQUENCE [LARGE SCALE GENOMIC DNA]</scope>
    <source>
        <strain evidence="1 2">AF5678</strain>
    </source>
</reference>
<dbReference type="Pfam" id="PF19494">
    <property type="entry name" value="DUF6029"/>
    <property type="match status" value="1"/>
</dbReference>
<evidence type="ECO:0000313" key="2">
    <source>
        <dbReference type="Proteomes" id="UP000297225"/>
    </source>
</evidence>
<comment type="caution">
    <text evidence="1">The sequence shown here is derived from an EMBL/GenBank/DDBJ whole genome shotgun (WGS) entry which is preliminary data.</text>
</comment>
<dbReference type="AlphaFoldDB" id="A0A4Y8WRS4"/>
<gene>
    <name evidence="1" type="ORF">E4P47_01575</name>
</gene>
<dbReference type="STRING" id="1122973.GCA_000379925_01232"/>
<accession>A0A4Y8WRS4</accession>
<dbReference type="Proteomes" id="UP000297225">
    <property type="component" value="Unassembled WGS sequence"/>
</dbReference>
<protein>
    <recommendedName>
        <fullName evidence="3">TonB-dependent receptor</fullName>
    </recommendedName>
</protein>